<organism evidence="2 3">
    <name type="scientific">Mucilaginibacter jinjuensis</name>
    <dbReference type="NCBI Taxonomy" id="1176721"/>
    <lineage>
        <taxon>Bacteria</taxon>
        <taxon>Pseudomonadati</taxon>
        <taxon>Bacteroidota</taxon>
        <taxon>Sphingobacteriia</taxon>
        <taxon>Sphingobacteriales</taxon>
        <taxon>Sphingobacteriaceae</taxon>
        <taxon>Mucilaginibacter</taxon>
    </lineage>
</organism>
<dbReference type="InterPro" id="IPR008894">
    <property type="entry name" value="QdtA_cupin_dom"/>
</dbReference>
<dbReference type="RefSeq" id="WP_273632112.1">
    <property type="nucleotide sequence ID" value="NZ_CP117167.1"/>
</dbReference>
<protein>
    <submittedName>
        <fullName evidence="2">FdtA/QdtA family cupin domain-containing protein</fullName>
    </submittedName>
</protein>
<dbReference type="Gene3D" id="2.60.120.10">
    <property type="entry name" value="Jelly Rolls"/>
    <property type="match status" value="1"/>
</dbReference>
<gene>
    <name evidence="2" type="ORF">PQO05_07635</name>
</gene>
<dbReference type="Pfam" id="PF05523">
    <property type="entry name" value="FdtA"/>
    <property type="match status" value="1"/>
</dbReference>
<evidence type="ECO:0000259" key="1">
    <source>
        <dbReference type="Pfam" id="PF05523"/>
    </source>
</evidence>
<dbReference type="InterPro" id="IPR011051">
    <property type="entry name" value="RmlC_Cupin_sf"/>
</dbReference>
<dbReference type="Proteomes" id="UP001216139">
    <property type="component" value="Chromosome"/>
</dbReference>
<dbReference type="InterPro" id="IPR014710">
    <property type="entry name" value="RmlC-like_jellyroll"/>
</dbReference>
<feature type="domain" description="Sugar 3,4-ketoisomerase QdtA cupin" evidence="1">
    <location>
        <begin position="4"/>
        <end position="122"/>
    </location>
</feature>
<name>A0ABY7TBC2_9SPHI</name>
<dbReference type="SUPFAM" id="SSF51182">
    <property type="entry name" value="RmlC-like cupins"/>
    <property type="match status" value="1"/>
</dbReference>
<evidence type="ECO:0000313" key="2">
    <source>
        <dbReference type="EMBL" id="WCT13805.1"/>
    </source>
</evidence>
<accession>A0ABY7TBC2</accession>
<sequence length="124" mass="14152">MAYLINIPTFSDTRGNLTVLDEAIPFDIKRLFYIYGVDSSARGGHRHHKTVQAAICIQGRCTIVNDDGEKTEIFKMDSPHKCLILETKDWHVMKNFTPDAILLVLASTSFDATDYIFDPYEHKE</sequence>
<dbReference type="EMBL" id="CP117167">
    <property type="protein sequence ID" value="WCT13805.1"/>
    <property type="molecule type" value="Genomic_DNA"/>
</dbReference>
<evidence type="ECO:0000313" key="3">
    <source>
        <dbReference type="Proteomes" id="UP001216139"/>
    </source>
</evidence>
<reference evidence="2 3" key="1">
    <citation type="submission" date="2023-02" db="EMBL/GenBank/DDBJ databases">
        <title>Genome sequence of Mucilaginibacter jinjuensis strain KACC 16571.</title>
        <authorList>
            <person name="Kim S."/>
            <person name="Heo J."/>
            <person name="Kwon S.-W."/>
        </authorList>
    </citation>
    <scope>NUCLEOTIDE SEQUENCE [LARGE SCALE GENOMIC DNA]</scope>
    <source>
        <strain evidence="2 3">KACC 16571</strain>
    </source>
</reference>
<keyword evidence="3" id="KW-1185">Reference proteome</keyword>
<proteinExistence type="predicted"/>
<dbReference type="CDD" id="cd20292">
    <property type="entry name" value="cupin_QdtA-like"/>
    <property type="match status" value="1"/>
</dbReference>